<keyword evidence="3" id="KW-0012">Acyltransferase</keyword>
<dbReference type="Proteomes" id="UP001596524">
    <property type="component" value="Unassembled WGS sequence"/>
</dbReference>
<comment type="caution">
    <text evidence="3">The sequence shown here is derived from an EMBL/GenBank/DDBJ whole genome shotgun (WGS) entry which is preliminary data.</text>
</comment>
<gene>
    <name evidence="3" type="ORF">ACFQO6_18365</name>
</gene>
<keyword evidence="4" id="KW-1185">Reference proteome</keyword>
<evidence type="ECO:0000313" key="4">
    <source>
        <dbReference type="Proteomes" id="UP001596524"/>
    </source>
</evidence>
<evidence type="ECO:0000259" key="1">
    <source>
        <dbReference type="PROSITE" id="PS51186"/>
    </source>
</evidence>
<dbReference type="InterPro" id="IPR016181">
    <property type="entry name" value="Acyl_CoA_acyltransferase"/>
</dbReference>
<sequence length="95" mass="11003">MSTRIEDVADRNRLELYEDDTRVGELHYQRARDILVLEHTEVDPDQQGKGYAGQLVQAALNQAKGEHRRVIVVCPYAKAWLKRHPDYADLDYTHA</sequence>
<dbReference type="InterPro" id="IPR000182">
    <property type="entry name" value="GNAT_dom"/>
</dbReference>
<dbReference type="InterPro" id="IPR031165">
    <property type="entry name" value="GNAT_YJDJ"/>
</dbReference>
<dbReference type="PROSITE" id="PS51729">
    <property type="entry name" value="GNAT_YJDJ"/>
    <property type="match status" value="1"/>
</dbReference>
<dbReference type="RefSeq" id="WP_255892028.1">
    <property type="nucleotide sequence ID" value="NZ_JAFMZM010000005.1"/>
</dbReference>
<dbReference type="PANTHER" id="PTHR31435">
    <property type="entry name" value="PROTEIN NATD1"/>
    <property type="match status" value="1"/>
</dbReference>
<protein>
    <submittedName>
        <fullName evidence="3">GNAT family N-acetyltransferase</fullName>
        <ecNumber evidence="3">2.3.1.-</ecNumber>
    </submittedName>
</protein>
<dbReference type="PROSITE" id="PS51186">
    <property type="entry name" value="GNAT"/>
    <property type="match status" value="1"/>
</dbReference>
<accession>A0ABW2NBF9</accession>
<keyword evidence="3" id="KW-0808">Transferase</keyword>
<reference evidence="4" key="1">
    <citation type="journal article" date="2019" name="Int. J. Syst. Evol. Microbiol.">
        <title>The Global Catalogue of Microorganisms (GCM) 10K type strain sequencing project: providing services to taxonomists for standard genome sequencing and annotation.</title>
        <authorList>
            <consortium name="The Broad Institute Genomics Platform"/>
            <consortium name="The Broad Institute Genome Sequencing Center for Infectious Disease"/>
            <person name="Wu L."/>
            <person name="Ma J."/>
        </authorList>
    </citation>
    <scope>NUCLEOTIDE SEQUENCE [LARGE SCALE GENOMIC DNA]</scope>
    <source>
        <strain evidence="4">FCH27</strain>
    </source>
</reference>
<feature type="domain" description="N-acetyltransferase" evidence="1">
    <location>
        <begin position="1"/>
        <end position="95"/>
    </location>
</feature>
<dbReference type="EMBL" id="JBHTCH010000021">
    <property type="protein sequence ID" value="MFC7362241.1"/>
    <property type="molecule type" value="Genomic_DNA"/>
</dbReference>
<dbReference type="EC" id="2.3.1.-" evidence="3"/>
<evidence type="ECO:0000259" key="2">
    <source>
        <dbReference type="PROSITE" id="PS51729"/>
    </source>
</evidence>
<name>A0ABW2NBF9_9ACTN</name>
<organism evidence="3 4">
    <name type="scientific">Nocardioides astragali</name>
    <dbReference type="NCBI Taxonomy" id="1776736"/>
    <lineage>
        <taxon>Bacteria</taxon>
        <taxon>Bacillati</taxon>
        <taxon>Actinomycetota</taxon>
        <taxon>Actinomycetes</taxon>
        <taxon>Propionibacteriales</taxon>
        <taxon>Nocardioidaceae</taxon>
        <taxon>Nocardioides</taxon>
    </lineage>
</organism>
<proteinExistence type="predicted"/>
<dbReference type="Pfam" id="PF14542">
    <property type="entry name" value="Acetyltransf_CG"/>
    <property type="match status" value="1"/>
</dbReference>
<dbReference type="InterPro" id="IPR045057">
    <property type="entry name" value="Gcn5-rel_NAT"/>
</dbReference>
<feature type="domain" description="N-acetyltransferase" evidence="2">
    <location>
        <begin position="6"/>
        <end position="92"/>
    </location>
</feature>
<dbReference type="CDD" id="cd04301">
    <property type="entry name" value="NAT_SF"/>
    <property type="match status" value="1"/>
</dbReference>
<dbReference type="PANTHER" id="PTHR31435:SF10">
    <property type="entry name" value="BSR4717 PROTEIN"/>
    <property type="match status" value="1"/>
</dbReference>
<dbReference type="SUPFAM" id="SSF55729">
    <property type="entry name" value="Acyl-CoA N-acyltransferases (Nat)"/>
    <property type="match status" value="1"/>
</dbReference>
<dbReference type="GO" id="GO:0016746">
    <property type="term" value="F:acyltransferase activity"/>
    <property type="evidence" value="ECO:0007669"/>
    <property type="project" value="UniProtKB-KW"/>
</dbReference>
<evidence type="ECO:0000313" key="3">
    <source>
        <dbReference type="EMBL" id="MFC7362241.1"/>
    </source>
</evidence>
<dbReference type="Gene3D" id="3.40.630.30">
    <property type="match status" value="1"/>
</dbReference>